<dbReference type="AlphaFoldDB" id="A0A4R3I7F3"/>
<feature type="domain" description="HTH lysR-type" evidence="5">
    <location>
        <begin position="12"/>
        <end position="69"/>
    </location>
</feature>
<comment type="similarity">
    <text evidence="1">Belongs to the LysR transcriptional regulatory family.</text>
</comment>
<reference evidence="6 7" key="1">
    <citation type="submission" date="2019-03" db="EMBL/GenBank/DDBJ databases">
        <title>Genomic Encyclopedia of Archaeal and Bacterial Type Strains, Phase II (KMG-II): from individual species to whole genera.</title>
        <authorList>
            <person name="Goeker M."/>
        </authorList>
    </citation>
    <scope>NUCLEOTIDE SEQUENCE [LARGE SCALE GENOMIC DNA]</scope>
    <source>
        <strain evidence="6 7">DSM 15388</strain>
    </source>
</reference>
<dbReference type="InterPro" id="IPR058163">
    <property type="entry name" value="LysR-type_TF_proteobact-type"/>
</dbReference>
<sequence length="295" mass="33136">MQKRMARGSINFDWNRTRAFLVTAEEGSLSAAAKVLGMTQPTLSRQVAALEAELGVTLFERGGQKLVLTESGLELLQHARTMAESAERFSLSAAGQSHKLEGLVTLSVGQLDAEYRIPEIIAQLRREQPGIQLEIVVTNQTSNLTRREADIAIRNFRPTQPELIAKKLCTEKIWLYGHKSYVDQLSDDKAIQIFAFDHSNAITELLSAKNWPLAKQNFQLITAYQPMQVQLCRLGLGLMFFPESLAGVDEEFVRVNPQDGPIMEVPLWLVCHQELRTSLRVRKIFDFIAQALSTV</sequence>
<evidence type="ECO:0000313" key="7">
    <source>
        <dbReference type="Proteomes" id="UP000295793"/>
    </source>
</evidence>
<dbReference type="EMBL" id="SLZR01000007">
    <property type="protein sequence ID" value="TCS41107.1"/>
    <property type="molecule type" value="Genomic_DNA"/>
</dbReference>
<dbReference type="PRINTS" id="PR00039">
    <property type="entry name" value="HTHLYSR"/>
</dbReference>
<dbReference type="PANTHER" id="PTHR30537">
    <property type="entry name" value="HTH-TYPE TRANSCRIPTIONAL REGULATOR"/>
    <property type="match status" value="1"/>
</dbReference>
<dbReference type="InterPro" id="IPR000847">
    <property type="entry name" value="LysR_HTH_N"/>
</dbReference>
<keyword evidence="4" id="KW-0804">Transcription</keyword>
<dbReference type="InterPro" id="IPR036388">
    <property type="entry name" value="WH-like_DNA-bd_sf"/>
</dbReference>
<dbReference type="InterPro" id="IPR036390">
    <property type="entry name" value="WH_DNA-bd_sf"/>
</dbReference>
<keyword evidence="7" id="KW-1185">Reference proteome</keyword>
<dbReference type="Gene3D" id="3.40.190.290">
    <property type="match status" value="1"/>
</dbReference>
<dbReference type="InterPro" id="IPR005119">
    <property type="entry name" value="LysR_subst-bd"/>
</dbReference>
<dbReference type="Pfam" id="PF03466">
    <property type="entry name" value="LysR_substrate"/>
    <property type="match status" value="1"/>
</dbReference>
<keyword evidence="3 6" id="KW-0238">DNA-binding</keyword>
<evidence type="ECO:0000256" key="2">
    <source>
        <dbReference type="ARBA" id="ARBA00023015"/>
    </source>
</evidence>
<name>A0A4R3I7F3_9GAMM</name>
<dbReference type="GO" id="GO:0043565">
    <property type="term" value="F:sequence-specific DNA binding"/>
    <property type="evidence" value="ECO:0007669"/>
    <property type="project" value="TreeGrafter"/>
</dbReference>
<dbReference type="GO" id="GO:0003700">
    <property type="term" value="F:DNA-binding transcription factor activity"/>
    <property type="evidence" value="ECO:0007669"/>
    <property type="project" value="InterPro"/>
</dbReference>
<dbReference type="PROSITE" id="PS50931">
    <property type="entry name" value="HTH_LYSR"/>
    <property type="match status" value="1"/>
</dbReference>
<dbReference type="SUPFAM" id="SSF46785">
    <property type="entry name" value="Winged helix' DNA-binding domain"/>
    <property type="match status" value="1"/>
</dbReference>
<keyword evidence="2" id="KW-0805">Transcription regulation</keyword>
<dbReference type="RefSeq" id="WP_243645808.1">
    <property type="nucleotide sequence ID" value="NZ_SLZR01000007.1"/>
</dbReference>
<dbReference type="FunFam" id="1.10.10.10:FF:000001">
    <property type="entry name" value="LysR family transcriptional regulator"/>
    <property type="match status" value="1"/>
</dbReference>
<evidence type="ECO:0000256" key="3">
    <source>
        <dbReference type="ARBA" id="ARBA00023125"/>
    </source>
</evidence>
<dbReference type="SUPFAM" id="SSF53850">
    <property type="entry name" value="Periplasmic binding protein-like II"/>
    <property type="match status" value="1"/>
</dbReference>
<dbReference type="Gene3D" id="1.10.10.10">
    <property type="entry name" value="Winged helix-like DNA-binding domain superfamily/Winged helix DNA-binding domain"/>
    <property type="match status" value="1"/>
</dbReference>
<dbReference type="Pfam" id="PF00126">
    <property type="entry name" value="HTH_1"/>
    <property type="match status" value="1"/>
</dbReference>
<evidence type="ECO:0000256" key="1">
    <source>
        <dbReference type="ARBA" id="ARBA00009437"/>
    </source>
</evidence>
<dbReference type="GO" id="GO:0006351">
    <property type="term" value="P:DNA-templated transcription"/>
    <property type="evidence" value="ECO:0007669"/>
    <property type="project" value="TreeGrafter"/>
</dbReference>
<gene>
    <name evidence="6" type="ORF">BCF53_107121</name>
</gene>
<evidence type="ECO:0000256" key="4">
    <source>
        <dbReference type="ARBA" id="ARBA00023163"/>
    </source>
</evidence>
<dbReference type="PANTHER" id="PTHR30537:SF3">
    <property type="entry name" value="TRANSCRIPTIONAL REGULATORY PROTEIN"/>
    <property type="match status" value="1"/>
</dbReference>
<proteinExistence type="inferred from homology"/>
<dbReference type="Proteomes" id="UP000295793">
    <property type="component" value="Unassembled WGS sequence"/>
</dbReference>
<organism evidence="6 7">
    <name type="scientific">Reinekea marinisedimentorum</name>
    <dbReference type="NCBI Taxonomy" id="230495"/>
    <lineage>
        <taxon>Bacteria</taxon>
        <taxon>Pseudomonadati</taxon>
        <taxon>Pseudomonadota</taxon>
        <taxon>Gammaproteobacteria</taxon>
        <taxon>Oceanospirillales</taxon>
        <taxon>Saccharospirillaceae</taxon>
        <taxon>Reinekea</taxon>
    </lineage>
</organism>
<accession>A0A4R3I7F3</accession>
<protein>
    <submittedName>
        <fullName evidence="6">DNA-binding transcriptional LysR family regulator</fullName>
    </submittedName>
</protein>
<evidence type="ECO:0000313" key="6">
    <source>
        <dbReference type="EMBL" id="TCS41107.1"/>
    </source>
</evidence>
<comment type="caution">
    <text evidence="6">The sequence shown here is derived from an EMBL/GenBank/DDBJ whole genome shotgun (WGS) entry which is preliminary data.</text>
</comment>
<evidence type="ECO:0000259" key="5">
    <source>
        <dbReference type="PROSITE" id="PS50931"/>
    </source>
</evidence>